<proteinExistence type="predicted"/>
<reference evidence="5 6" key="1">
    <citation type="journal article" date="2018" name="Proc. Natl. Acad. Sci. U.S.A.">
        <title>Draft genome sequence of Camellia sinensis var. sinensis provides insights into the evolution of the tea genome and tea quality.</title>
        <authorList>
            <person name="Wei C."/>
            <person name="Yang H."/>
            <person name="Wang S."/>
            <person name="Zhao J."/>
            <person name="Liu C."/>
            <person name="Gao L."/>
            <person name="Xia E."/>
            <person name="Lu Y."/>
            <person name="Tai Y."/>
            <person name="She G."/>
            <person name="Sun J."/>
            <person name="Cao H."/>
            <person name="Tong W."/>
            <person name="Gao Q."/>
            <person name="Li Y."/>
            <person name="Deng W."/>
            <person name="Jiang X."/>
            <person name="Wang W."/>
            <person name="Chen Q."/>
            <person name="Zhang S."/>
            <person name="Li H."/>
            <person name="Wu J."/>
            <person name="Wang P."/>
            <person name="Li P."/>
            <person name="Shi C."/>
            <person name="Zheng F."/>
            <person name="Jian J."/>
            <person name="Huang B."/>
            <person name="Shan D."/>
            <person name="Shi M."/>
            <person name="Fang C."/>
            <person name="Yue Y."/>
            <person name="Li F."/>
            <person name="Li D."/>
            <person name="Wei S."/>
            <person name="Han B."/>
            <person name="Jiang C."/>
            <person name="Yin Y."/>
            <person name="Xia T."/>
            <person name="Zhang Z."/>
            <person name="Bennetzen J.L."/>
            <person name="Zhao S."/>
            <person name="Wan X."/>
        </authorList>
    </citation>
    <scope>NUCLEOTIDE SEQUENCE [LARGE SCALE GENOMIC DNA]</scope>
    <source>
        <strain evidence="6">cv. Shuchazao</strain>
        <tissue evidence="5">Leaf</tissue>
    </source>
</reference>
<organism evidence="5 6">
    <name type="scientific">Camellia sinensis var. sinensis</name>
    <name type="common">China tea</name>
    <dbReference type="NCBI Taxonomy" id="542762"/>
    <lineage>
        <taxon>Eukaryota</taxon>
        <taxon>Viridiplantae</taxon>
        <taxon>Streptophyta</taxon>
        <taxon>Embryophyta</taxon>
        <taxon>Tracheophyta</taxon>
        <taxon>Spermatophyta</taxon>
        <taxon>Magnoliopsida</taxon>
        <taxon>eudicotyledons</taxon>
        <taxon>Gunneridae</taxon>
        <taxon>Pentapetalae</taxon>
        <taxon>asterids</taxon>
        <taxon>Ericales</taxon>
        <taxon>Theaceae</taxon>
        <taxon>Camellia</taxon>
    </lineage>
</organism>
<keyword evidence="6" id="KW-1185">Reference proteome</keyword>
<dbReference type="STRING" id="542762.A0A4S4E1V4"/>
<evidence type="ECO:0000256" key="1">
    <source>
        <dbReference type="SAM" id="Coils"/>
    </source>
</evidence>
<feature type="compositionally biased region" description="Acidic residues" evidence="2">
    <location>
        <begin position="876"/>
        <end position="888"/>
    </location>
</feature>
<dbReference type="InterPro" id="IPR016024">
    <property type="entry name" value="ARM-type_fold"/>
</dbReference>
<dbReference type="Proteomes" id="UP000306102">
    <property type="component" value="Unassembled WGS sequence"/>
</dbReference>
<gene>
    <name evidence="5" type="ORF">TEA_020205</name>
</gene>
<dbReference type="SUPFAM" id="SSF48371">
    <property type="entry name" value="ARM repeat"/>
    <property type="match status" value="1"/>
</dbReference>
<dbReference type="AlphaFoldDB" id="A0A4S4E1V4"/>
<feature type="region of interest" description="Disordered" evidence="2">
    <location>
        <begin position="582"/>
        <end position="648"/>
    </location>
</feature>
<dbReference type="EMBL" id="SDRB02008739">
    <property type="protein sequence ID" value="THG09116.1"/>
    <property type="molecule type" value="Genomic_DNA"/>
</dbReference>
<name>A0A4S4E1V4_CAMSN</name>
<evidence type="ECO:0000313" key="5">
    <source>
        <dbReference type="EMBL" id="THG09116.1"/>
    </source>
</evidence>
<evidence type="ECO:0000313" key="6">
    <source>
        <dbReference type="Proteomes" id="UP000306102"/>
    </source>
</evidence>
<sequence length="954" mass="106125">MVRYPVNRWIKLQLVLQPVKPGVGGDVIVSEASLAASASVGGSFGGGRGVPATALEVPVEEIQLKNKVAIARSFNKFFFEMKILRDAQLLNNKGINIHSDVFPDTGPQPNSKSNPWRQNYCFLGRFQNLSEGSIMQFLLGIEKFKEWVRLKVMIETGKEVSTGVSKLTRESSGQYSDFSILSSLNSQLFESSALMNISAVKSLLSALWVEPLWDHVVGHFLELADNANQNLRNMALDALDQSICAVLGSDQFQENAASRLHGTSREMEALHAELRSLECAVVSPLRVLYVSNQSIDVRAGSLKILLHVLERHGENLHYSWPNILEMLRSVADASEKDLVTLGFQSLRIIMNDGLSSIPADCLHVCIDVTGAYSAQKTALNISLTAVGLLWTTTDFIAKGLLYGVTEEEGTGLVDMHFTPKKMDNVNREEQATNTINRVSDQSFLMNIVDRDKLLFSVFSLLQKLGADERPEVRNSAVRTLFQTLGSHGQKLSKNFAHLHSLYSYPSLATLRAALRIKERSWAKLLNFEPTYRYSGRRKARVTDFLLEEAPEPDPTLPEIRLFPLTAEEEMAKRSRVRALLTETTRPEVTPPSQSQPAVVALPSQQPSSSRRTKRARTAEPERVLIDEEPPIQPSLPPSPQPESSDRTLGCWAPKLTFNDRDILDTDSVVAEKDHLLAINLAKSVCLPKDMEHHQKQLTTELKSIRSATKSMILAIQKNQITHRRVLELRKVTRQAAAEAEAKSAELEEARKEMAELRGEVGRLTGMVSSAEAEKQKTAIALKDKYLRELVKLERKKDAEIKEKVKEADKQGFKRAEDAYAQQCNATKELFFKCGWRGAVEKLGQDPPTEVFNPPAYFIPNSLMEYATAMQQQFLEGSDDEDSDEDSAPEDTSVVNADQVVRSEPMVEDLTIDPPSETVAPAETILSSENVLAPETGLRVDADAAFDAEIEDLFS</sequence>
<feature type="coiled-coil region" evidence="1">
    <location>
        <begin position="729"/>
        <end position="802"/>
    </location>
</feature>
<keyword evidence="1" id="KW-0175">Coiled coil</keyword>
<feature type="domain" description="Mon2 C-terminal" evidence="4">
    <location>
        <begin position="352"/>
        <end position="493"/>
    </location>
</feature>
<evidence type="ECO:0000259" key="4">
    <source>
        <dbReference type="Pfam" id="PF16206"/>
    </source>
</evidence>
<dbReference type="Pfam" id="PF16206">
    <property type="entry name" value="Mon2_C"/>
    <property type="match status" value="1"/>
</dbReference>
<dbReference type="PANTHER" id="PTHR34199:SF4">
    <property type="entry name" value="ARM REPEAT SUPERFAMILY PROTEIN"/>
    <property type="match status" value="1"/>
</dbReference>
<feature type="region of interest" description="Disordered" evidence="2">
    <location>
        <begin position="875"/>
        <end position="915"/>
    </location>
</feature>
<protein>
    <submittedName>
        <fullName evidence="5">Uncharacterized protein</fullName>
    </submittedName>
</protein>
<feature type="compositionally biased region" description="Basic and acidic residues" evidence="2">
    <location>
        <begin position="616"/>
        <end position="625"/>
    </location>
</feature>
<comment type="caution">
    <text evidence="5">The sequence shown here is derived from an EMBL/GenBank/DDBJ whole genome shotgun (WGS) entry which is preliminary data.</text>
</comment>
<evidence type="ECO:0000259" key="3">
    <source>
        <dbReference type="Pfam" id="PF09324"/>
    </source>
</evidence>
<feature type="domain" description="Mon2/Sec7/BIG1-like HDS" evidence="3">
    <location>
        <begin position="281"/>
        <end position="346"/>
    </location>
</feature>
<dbReference type="Pfam" id="PF09324">
    <property type="entry name" value="Sec7-like_HDS"/>
    <property type="match status" value="1"/>
</dbReference>
<feature type="compositionally biased region" description="Pro residues" evidence="2">
    <location>
        <begin position="630"/>
        <end position="640"/>
    </location>
</feature>
<dbReference type="InterPro" id="IPR015403">
    <property type="entry name" value="Mon2/Sec7/BIG1-like_HDS"/>
</dbReference>
<accession>A0A4S4E1V4</accession>
<dbReference type="PANTHER" id="PTHR34199">
    <property type="entry name" value="NUMOD3 MOTIF FAMILY PROTEIN, EXPRESSED"/>
    <property type="match status" value="1"/>
</dbReference>
<feature type="compositionally biased region" description="Polar residues" evidence="2">
    <location>
        <begin position="590"/>
        <end position="606"/>
    </location>
</feature>
<evidence type="ECO:0000256" key="2">
    <source>
        <dbReference type="SAM" id="MobiDB-lite"/>
    </source>
</evidence>
<dbReference type="InterPro" id="IPR032817">
    <property type="entry name" value="Mon2_C"/>
</dbReference>